<comment type="caution">
    <text evidence="8">The sequence shown here is derived from an EMBL/GenBank/DDBJ whole genome shotgun (WGS) entry which is preliminary data.</text>
</comment>
<keyword evidence="4 8" id="KW-0378">Hydrolase</keyword>
<dbReference type="NCBIfam" id="TIGR00488">
    <property type="entry name" value="bis(5'-nucleosyl)-tetraphosphatase (symmetrical) YqeK"/>
    <property type="match status" value="1"/>
</dbReference>
<dbReference type="SMART" id="SM00471">
    <property type="entry name" value="HDc"/>
    <property type="match status" value="1"/>
</dbReference>
<sequence>MDRKQALAIVQPHLKQSRFDHTKRVVETAVDLAKFYNEDKQKTEIAAVFHDYAKYRDKDEMERWIISEYLPKDLLHYHHELWHGPVGALLIKREVGINDLSILNAIRWHTTGKAGMNKLEKIIFLADYIEPGRDFPGVDKVREQAKADLDLGCWLAAKNTIQFLMSKNQPIYPDTFHAYNDLLITVKDKWREDMNGK</sequence>
<evidence type="ECO:0000313" key="9">
    <source>
        <dbReference type="Proteomes" id="UP001235343"/>
    </source>
</evidence>
<accession>A0ABT7L6J0</accession>
<evidence type="ECO:0000256" key="4">
    <source>
        <dbReference type="ARBA" id="ARBA00022801"/>
    </source>
</evidence>
<organism evidence="8 9">
    <name type="scientific">Aquibacillus rhizosphaerae</name>
    <dbReference type="NCBI Taxonomy" id="3051431"/>
    <lineage>
        <taxon>Bacteria</taxon>
        <taxon>Bacillati</taxon>
        <taxon>Bacillota</taxon>
        <taxon>Bacilli</taxon>
        <taxon>Bacillales</taxon>
        <taxon>Bacillaceae</taxon>
        <taxon>Aquibacillus</taxon>
    </lineage>
</organism>
<dbReference type="RefSeq" id="WP_285932913.1">
    <property type="nucleotide sequence ID" value="NZ_JASTZU010000041.1"/>
</dbReference>
<dbReference type="Proteomes" id="UP001235343">
    <property type="component" value="Unassembled WGS sequence"/>
</dbReference>
<keyword evidence="3" id="KW-0547">Nucleotide-binding</keyword>
<evidence type="ECO:0000256" key="2">
    <source>
        <dbReference type="ARBA" id="ARBA00022723"/>
    </source>
</evidence>
<evidence type="ECO:0000256" key="6">
    <source>
        <dbReference type="ARBA" id="ARBA00049417"/>
    </source>
</evidence>
<dbReference type="InterPro" id="IPR006674">
    <property type="entry name" value="HD_domain"/>
</dbReference>
<proteinExistence type="predicted"/>
<dbReference type="PANTHER" id="PTHR35795">
    <property type="entry name" value="SLR1885 PROTEIN"/>
    <property type="match status" value="1"/>
</dbReference>
<keyword evidence="2" id="KW-0479">Metal-binding</keyword>
<evidence type="ECO:0000259" key="7">
    <source>
        <dbReference type="PROSITE" id="PS51831"/>
    </source>
</evidence>
<protein>
    <recommendedName>
        <fullName evidence="1">bis(5'-nucleosyl)-tetraphosphatase (symmetrical)</fullName>
        <ecNumber evidence="1">3.6.1.41</ecNumber>
    </recommendedName>
</protein>
<name>A0ABT7L6J0_9BACI</name>
<keyword evidence="5" id="KW-0408">Iron</keyword>
<dbReference type="EC" id="3.6.1.41" evidence="1"/>
<dbReference type="InterPro" id="IPR005249">
    <property type="entry name" value="YqeK"/>
</dbReference>
<dbReference type="PANTHER" id="PTHR35795:SF1">
    <property type="entry name" value="BIS(5'-NUCLEOSYL)-TETRAPHOSPHATASE, SYMMETRICAL"/>
    <property type="match status" value="1"/>
</dbReference>
<dbReference type="Pfam" id="PF01966">
    <property type="entry name" value="HD"/>
    <property type="match status" value="1"/>
</dbReference>
<comment type="catalytic activity">
    <reaction evidence="6">
        <text>P(1),P(4)-bis(5'-adenosyl) tetraphosphate + H2O = 2 ADP + 2 H(+)</text>
        <dbReference type="Rhea" id="RHEA:24252"/>
        <dbReference type="ChEBI" id="CHEBI:15377"/>
        <dbReference type="ChEBI" id="CHEBI:15378"/>
        <dbReference type="ChEBI" id="CHEBI:58141"/>
        <dbReference type="ChEBI" id="CHEBI:456216"/>
        <dbReference type="EC" id="3.6.1.41"/>
    </reaction>
</comment>
<dbReference type="GO" id="GO:0008803">
    <property type="term" value="F:bis(5'-nucleosyl)-tetraphosphatase (symmetrical) activity"/>
    <property type="evidence" value="ECO:0007669"/>
    <property type="project" value="UniProtKB-EC"/>
</dbReference>
<evidence type="ECO:0000256" key="5">
    <source>
        <dbReference type="ARBA" id="ARBA00023004"/>
    </source>
</evidence>
<dbReference type="InterPro" id="IPR003607">
    <property type="entry name" value="HD/PDEase_dom"/>
</dbReference>
<dbReference type="CDD" id="cd00077">
    <property type="entry name" value="HDc"/>
    <property type="match status" value="1"/>
</dbReference>
<dbReference type="SUPFAM" id="SSF109604">
    <property type="entry name" value="HD-domain/PDEase-like"/>
    <property type="match status" value="1"/>
</dbReference>
<gene>
    <name evidence="8" type="primary">yqeK</name>
    <name evidence="8" type="ORF">QQS35_13580</name>
</gene>
<dbReference type="PROSITE" id="PS51831">
    <property type="entry name" value="HD"/>
    <property type="match status" value="1"/>
</dbReference>
<feature type="domain" description="HD" evidence="7">
    <location>
        <begin position="18"/>
        <end position="132"/>
    </location>
</feature>
<evidence type="ECO:0000313" key="8">
    <source>
        <dbReference type="EMBL" id="MDL4841473.1"/>
    </source>
</evidence>
<evidence type="ECO:0000256" key="1">
    <source>
        <dbReference type="ARBA" id="ARBA00012506"/>
    </source>
</evidence>
<dbReference type="EMBL" id="JASTZU010000041">
    <property type="protein sequence ID" value="MDL4841473.1"/>
    <property type="molecule type" value="Genomic_DNA"/>
</dbReference>
<keyword evidence="9" id="KW-1185">Reference proteome</keyword>
<evidence type="ECO:0000256" key="3">
    <source>
        <dbReference type="ARBA" id="ARBA00022741"/>
    </source>
</evidence>
<reference evidence="8 9" key="1">
    <citation type="submission" date="2023-06" db="EMBL/GenBank/DDBJ databases">
        <title>Aquibacillus rhizosphaerae LR5S19.</title>
        <authorList>
            <person name="Sun J.-Q."/>
        </authorList>
    </citation>
    <scope>NUCLEOTIDE SEQUENCE [LARGE SCALE GENOMIC DNA]</scope>
    <source>
        <strain evidence="8 9">LR5S19</strain>
    </source>
</reference>
<dbReference type="InterPro" id="IPR051094">
    <property type="entry name" value="Diverse_Catalytic_Enzymes"/>
</dbReference>
<dbReference type="Gene3D" id="1.10.3210.10">
    <property type="entry name" value="Hypothetical protein af1432"/>
    <property type="match status" value="1"/>
</dbReference>